<accession>A0A2G1DEC8</accession>
<name>A0A2G1DEC8_9BACT</name>
<gene>
    <name evidence="1" type="ORF">CPU12_13545</name>
</gene>
<evidence type="ECO:0000313" key="1">
    <source>
        <dbReference type="EMBL" id="PHO16848.1"/>
    </source>
</evidence>
<sequence length="186" mass="21079">QKDVSDKFLQNLFVKIGKELRVDIEDGFHLNTNDLKVQASDNCLFDGANGISFKCGSNILTVDASGIHFNTPNFVDNSANGGVSVEDVIRDEDIMNVRLNDLNNNYLTKTIDKDVVLKADTTLSDGRNIKVSLIILDKEGKELARQTKNTTIKNKRISEYFDKEEIMKEHNLSYEDIYEIEGEVEW</sequence>
<feature type="non-terminal residue" evidence="1">
    <location>
        <position position="1"/>
    </location>
</feature>
<keyword evidence="2" id="KW-1185">Reference proteome</keyword>
<dbReference type="AlphaFoldDB" id="A0A2G1DEC8"/>
<comment type="caution">
    <text evidence="1">The sequence shown here is derived from an EMBL/GenBank/DDBJ whole genome shotgun (WGS) entry which is preliminary data.</text>
</comment>
<evidence type="ECO:0000313" key="2">
    <source>
        <dbReference type="Proteomes" id="UP000221222"/>
    </source>
</evidence>
<organism evidence="1 2">
    <name type="scientific">Malaciobacter molluscorum LMG 25693</name>
    <dbReference type="NCBI Taxonomy" id="870501"/>
    <lineage>
        <taxon>Bacteria</taxon>
        <taxon>Pseudomonadati</taxon>
        <taxon>Campylobacterota</taxon>
        <taxon>Epsilonproteobacteria</taxon>
        <taxon>Campylobacterales</taxon>
        <taxon>Arcobacteraceae</taxon>
        <taxon>Malaciobacter</taxon>
    </lineage>
</organism>
<dbReference type="Proteomes" id="UP000221222">
    <property type="component" value="Unassembled WGS sequence"/>
</dbReference>
<protein>
    <submittedName>
        <fullName evidence="1">Type VI secretion system tip protein VgrG</fullName>
    </submittedName>
</protein>
<proteinExistence type="predicted"/>
<reference evidence="1 2" key="1">
    <citation type="submission" date="2017-09" db="EMBL/GenBank/DDBJ databases">
        <title>Arcobacter canalis sp. nov., a new species isolated from a water canal contaminated with urban sewage.</title>
        <authorList>
            <person name="Perez-Cataluna A."/>
            <person name="Salas-Masso N."/>
            <person name="Figueras M.J."/>
        </authorList>
    </citation>
    <scope>NUCLEOTIDE SEQUENCE [LARGE SCALE GENOMIC DNA]</scope>
    <source>
        <strain evidence="1 2">F98-3</strain>
    </source>
</reference>
<dbReference type="EMBL" id="NXFY01000037">
    <property type="protein sequence ID" value="PHO16848.1"/>
    <property type="molecule type" value="Genomic_DNA"/>
</dbReference>